<organism evidence="4 5">
    <name type="scientific">Pseudomonas mucidolens</name>
    <dbReference type="NCBI Taxonomy" id="46679"/>
    <lineage>
        <taxon>Bacteria</taxon>
        <taxon>Pseudomonadati</taxon>
        <taxon>Pseudomonadota</taxon>
        <taxon>Gammaproteobacteria</taxon>
        <taxon>Pseudomonadales</taxon>
        <taxon>Pseudomonadaceae</taxon>
        <taxon>Pseudomonas</taxon>
    </lineage>
</organism>
<dbReference type="SUPFAM" id="SSF55729">
    <property type="entry name" value="Acyl-CoA N-acyltransferases (Nat)"/>
    <property type="match status" value="1"/>
</dbReference>
<dbReference type="CDD" id="cd04301">
    <property type="entry name" value="NAT_SF"/>
    <property type="match status" value="1"/>
</dbReference>
<evidence type="ECO:0000313" key="4">
    <source>
        <dbReference type="EMBL" id="SDV03660.1"/>
    </source>
</evidence>
<dbReference type="EMBL" id="LT629802">
    <property type="protein sequence ID" value="SDV03660.1"/>
    <property type="molecule type" value="Genomic_DNA"/>
</dbReference>
<keyword evidence="2" id="KW-0012">Acyltransferase</keyword>
<dbReference type="InterPro" id="IPR050680">
    <property type="entry name" value="YpeA/RimI_acetyltransf"/>
</dbReference>
<dbReference type="GO" id="GO:0016747">
    <property type="term" value="F:acyltransferase activity, transferring groups other than amino-acyl groups"/>
    <property type="evidence" value="ECO:0007669"/>
    <property type="project" value="InterPro"/>
</dbReference>
<dbReference type="InterPro" id="IPR016181">
    <property type="entry name" value="Acyl_CoA_acyltransferase"/>
</dbReference>
<evidence type="ECO:0000256" key="1">
    <source>
        <dbReference type="ARBA" id="ARBA00022679"/>
    </source>
</evidence>
<keyword evidence="5" id="KW-1185">Reference proteome</keyword>
<dbReference type="RefSeq" id="WP_084381931.1">
    <property type="nucleotide sequence ID" value="NZ_LS483433.1"/>
</dbReference>
<keyword evidence="4" id="KW-0687">Ribonucleoprotein</keyword>
<dbReference type="STRING" id="46679.SAMN05216202_3521"/>
<reference evidence="5" key="1">
    <citation type="submission" date="2016-10" db="EMBL/GenBank/DDBJ databases">
        <authorList>
            <person name="Varghese N."/>
            <person name="Submissions S."/>
        </authorList>
    </citation>
    <scope>NUCLEOTIDE SEQUENCE [LARGE SCALE GENOMIC DNA]</scope>
    <source>
        <strain evidence="5">LMG 2223</strain>
    </source>
</reference>
<proteinExistence type="predicted"/>
<dbReference type="AlphaFoldDB" id="A0A1H2NE19"/>
<dbReference type="InterPro" id="IPR000182">
    <property type="entry name" value="GNAT_dom"/>
</dbReference>
<dbReference type="Proteomes" id="UP000198600">
    <property type="component" value="Chromosome I"/>
</dbReference>
<dbReference type="PROSITE" id="PS51186">
    <property type="entry name" value="GNAT"/>
    <property type="match status" value="1"/>
</dbReference>
<dbReference type="PANTHER" id="PTHR43420">
    <property type="entry name" value="ACETYLTRANSFERASE"/>
    <property type="match status" value="1"/>
</dbReference>
<dbReference type="GO" id="GO:0005840">
    <property type="term" value="C:ribosome"/>
    <property type="evidence" value="ECO:0007669"/>
    <property type="project" value="UniProtKB-KW"/>
</dbReference>
<sequence length="147" mass="16981">MALQLRQARVIDLPAIYRGEESYIRCWEPEHEASWRAQLERHLTRWVENFDRLNVAFMGNAFAGYSLWIPAQSYAELCTIHVSPEHRRSGVGMALLEAYALDAARHGFTQLRLSVRPDNPAKRMYEKAGFLCTGIGTHDYLTYKRHA</sequence>
<dbReference type="Gene3D" id="3.40.630.30">
    <property type="match status" value="1"/>
</dbReference>
<dbReference type="OrthoDB" id="6871659at2"/>
<accession>A0A1H2NE19</accession>
<evidence type="ECO:0000313" key="5">
    <source>
        <dbReference type="Proteomes" id="UP000198600"/>
    </source>
</evidence>
<keyword evidence="4" id="KW-0689">Ribosomal protein</keyword>
<name>A0A1H2NE19_9PSED</name>
<dbReference type="Pfam" id="PF00583">
    <property type="entry name" value="Acetyltransf_1"/>
    <property type="match status" value="1"/>
</dbReference>
<evidence type="ECO:0000259" key="3">
    <source>
        <dbReference type="PROSITE" id="PS51186"/>
    </source>
</evidence>
<keyword evidence="1" id="KW-0808">Transferase</keyword>
<gene>
    <name evidence="4" type="ORF">SAMN05216202_3521</name>
</gene>
<protein>
    <submittedName>
        <fullName evidence="4">Ribosomal protein S18 acetylase RimI</fullName>
    </submittedName>
</protein>
<evidence type="ECO:0000256" key="2">
    <source>
        <dbReference type="ARBA" id="ARBA00023315"/>
    </source>
</evidence>
<feature type="domain" description="N-acetyltransferase" evidence="3">
    <location>
        <begin position="3"/>
        <end position="147"/>
    </location>
</feature>